<accession>A0A0Q9XFU5</accession>
<keyword evidence="2" id="KW-1185">Reference proteome</keyword>
<dbReference type="Proteomes" id="UP000009192">
    <property type="component" value="Unassembled WGS sequence"/>
</dbReference>
<dbReference type="SMART" id="SM00697">
    <property type="entry name" value="DM8"/>
    <property type="match status" value="1"/>
</dbReference>
<proteinExistence type="predicted"/>
<evidence type="ECO:0000313" key="1">
    <source>
        <dbReference type="EMBL" id="KRG03762.1"/>
    </source>
</evidence>
<dbReference type="AlphaFoldDB" id="A0A0Q9XFU5"/>
<organism evidence="1 2">
    <name type="scientific">Drosophila mojavensis</name>
    <name type="common">Fruit fly</name>
    <dbReference type="NCBI Taxonomy" id="7230"/>
    <lineage>
        <taxon>Eukaryota</taxon>
        <taxon>Metazoa</taxon>
        <taxon>Ecdysozoa</taxon>
        <taxon>Arthropoda</taxon>
        <taxon>Hexapoda</taxon>
        <taxon>Insecta</taxon>
        <taxon>Pterygota</taxon>
        <taxon>Neoptera</taxon>
        <taxon>Endopterygota</taxon>
        <taxon>Diptera</taxon>
        <taxon>Brachycera</taxon>
        <taxon>Muscomorpha</taxon>
        <taxon>Ephydroidea</taxon>
        <taxon>Drosophilidae</taxon>
        <taxon>Drosophila</taxon>
    </lineage>
</organism>
<evidence type="ECO:0000313" key="2">
    <source>
        <dbReference type="Proteomes" id="UP000009192"/>
    </source>
</evidence>
<dbReference type="OrthoDB" id="7807341at2759"/>
<protein>
    <submittedName>
        <fullName evidence="1">Uncharacterized protein</fullName>
    </submittedName>
</protein>
<name>A0A0Q9XFU5_DROMO</name>
<gene>
    <name evidence="1" type="primary">Dmoj\GI25837</name>
    <name evidence="1" type="ORF">Dmoj_GI25837</name>
</gene>
<reference evidence="1 2" key="1">
    <citation type="journal article" date="2007" name="Nature">
        <title>Evolution of genes and genomes on the Drosophila phylogeny.</title>
        <authorList>
            <consortium name="Drosophila 12 Genomes Consortium"/>
            <person name="Clark A.G."/>
            <person name="Eisen M.B."/>
            <person name="Smith D.R."/>
            <person name="Bergman C.M."/>
            <person name="Oliver B."/>
            <person name="Markow T.A."/>
            <person name="Kaufman T.C."/>
            <person name="Kellis M."/>
            <person name="Gelbart W."/>
            <person name="Iyer V.N."/>
            <person name="Pollard D.A."/>
            <person name="Sackton T.B."/>
            <person name="Larracuente A.M."/>
            <person name="Singh N.D."/>
            <person name="Abad J.P."/>
            <person name="Abt D.N."/>
            <person name="Adryan B."/>
            <person name="Aguade M."/>
            <person name="Akashi H."/>
            <person name="Anderson W.W."/>
            <person name="Aquadro C.F."/>
            <person name="Ardell D.H."/>
            <person name="Arguello R."/>
            <person name="Artieri C.G."/>
            <person name="Barbash D.A."/>
            <person name="Barker D."/>
            <person name="Barsanti P."/>
            <person name="Batterham P."/>
            <person name="Batzoglou S."/>
            <person name="Begun D."/>
            <person name="Bhutkar A."/>
            <person name="Blanco E."/>
            <person name="Bosak S.A."/>
            <person name="Bradley R.K."/>
            <person name="Brand A.D."/>
            <person name="Brent M.R."/>
            <person name="Brooks A.N."/>
            <person name="Brown R.H."/>
            <person name="Butlin R.K."/>
            <person name="Caggese C."/>
            <person name="Calvi B.R."/>
            <person name="Bernardo de Carvalho A."/>
            <person name="Caspi A."/>
            <person name="Castrezana S."/>
            <person name="Celniker S.E."/>
            <person name="Chang J.L."/>
            <person name="Chapple C."/>
            <person name="Chatterji S."/>
            <person name="Chinwalla A."/>
            <person name="Civetta A."/>
            <person name="Clifton S.W."/>
            <person name="Comeron J.M."/>
            <person name="Costello J.C."/>
            <person name="Coyne J.A."/>
            <person name="Daub J."/>
            <person name="David R.G."/>
            <person name="Delcher A.L."/>
            <person name="Delehaunty K."/>
            <person name="Do C.B."/>
            <person name="Ebling H."/>
            <person name="Edwards K."/>
            <person name="Eickbush T."/>
            <person name="Evans J.D."/>
            <person name="Filipski A."/>
            <person name="Findeiss S."/>
            <person name="Freyhult E."/>
            <person name="Fulton L."/>
            <person name="Fulton R."/>
            <person name="Garcia A.C."/>
            <person name="Gardiner A."/>
            <person name="Garfield D.A."/>
            <person name="Garvin B.E."/>
            <person name="Gibson G."/>
            <person name="Gilbert D."/>
            <person name="Gnerre S."/>
            <person name="Godfrey J."/>
            <person name="Good R."/>
            <person name="Gotea V."/>
            <person name="Gravely B."/>
            <person name="Greenberg A.J."/>
            <person name="Griffiths-Jones S."/>
            <person name="Gross S."/>
            <person name="Guigo R."/>
            <person name="Gustafson E.A."/>
            <person name="Haerty W."/>
            <person name="Hahn M.W."/>
            <person name="Halligan D.L."/>
            <person name="Halpern A.L."/>
            <person name="Halter G.M."/>
            <person name="Han M.V."/>
            <person name="Heger A."/>
            <person name="Hillier L."/>
            <person name="Hinrichs A.S."/>
            <person name="Holmes I."/>
            <person name="Hoskins R.A."/>
            <person name="Hubisz M.J."/>
            <person name="Hultmark D."/>
            <person name="Huntley M.A."/>
            <person name="Jaffe D.B."/>
            <person name="Jagadeeshan S."/>
            <person name="Jeck W.R."/>
            <person name="Johnson J."/>
            <person name="Jones C.D."/>
            <person name="Jordan W.C."/>
            <person name="Karpen G.H."/>
            <person name="Kataoka E."/>
            <person name="Keightley P.D."/>
            <person name="Kheradpour P."/>
            <person name="Kirkness E.F."/>
            <person name="Koerich L.B."/>
            <person name="Kristiansen K."/>
            <person name="Kudrna D."/>
            <person name="Kulathinal R.J."/>
            <person name="Kumar S."/>
            <person name="Kwok R."/>
            <person name="Lander E."/>
            <person name="Langley C.H."/>
            <person name="Lapoint R."/>
            <person name="Lazzaro B.P."/>
            <person name="Lee S.J."/>
            <person name="Levesque L."/>
            <person name="Li R."/>
            <person name="Lin C.F."/>
            <person name="Lin M.F."/>
            <person name="Lindblad-Toh K."/>
            <person name="Llopart A."/>
            <person name="Long M."/>
            <person name="Low L."/>
            <person name="Lozovsky E."/>
            <person name="Lu J."/>
            <person name="Luo M."/>
            <person name="Machado C.A."/>
            <person name="Makalowski W."/>
            <person name="Marzo M."/>
            <person name="Matsuda M."/>
            <person name="Matzkin L."/>
            <person name="McAllister B."/>
            <person name="McBride C.S."/>
            <person name="McKernan B."/>
            <person name="McKernan K."/>
            <person name="Mendez-Lago M."/>
            <person name="Minx P."/>
            <person name="Mollenhauer M.U."/>
            <person name="Montooth K."/>
            <person name="Mount S.M."/>
            <person name="Mu X."/>
            <person name="Myers E."/>
            <person name="Negre B."/>
            <person name="Newfeld S."/>
            <person name="Nielsen R."/>
            <person name="Noor M.A."/>
            <person name="O'Grady P."/>
            <person name="Pachter L."/>
            <person name="Papaceit M."/>
            <person name="Parisi M.J."/>
            <person name="Parisi M."/>
            <person name="Parts L."/>
            <person name="Pedersen J.S."/>
            <person name="Pesole G."/>
            <person name="Phillippy A.M."/>
            <person name="Ponting C.P."/>
            <person name="Pop M."/>
            <person name="Porcelli D."/>
            <person name="Powell J.R."/>
            <person name="Prohaska S."/>
            <person name="Pruitt K."/>
            <person name="Puig M."/>
            <person name="Quesneville H."/>
            <person name="Ram K.R."/>
            <person name="Rand D."/>
            <person name="Rasmussen M.D."/>
            <person name="Reed L.K."/>
            <person name="Reenan R."/>
            <person name="Reily A."/>
            <person name="Remington K.A."/>
            <person name="Rieger T.T."/>
            <person name="Ritchie M.G."/>
            <person name="Robin C."/>
            <person name="Rogers Y.H."/>
            <person name="Rohde C."/>
            <person name="Rozas J."/>
            <person name="Rubenfield M.J."/>
            <person name="Ruiz A."/>
            <person name="Russo S."/>
            <person name="Salzberg S.L."/>
            <person name="Sanchez-Gracia A."/>
            <person name="Saranga D.J."/>
            <person name="Sato H."/>
            <person name="Schaeffer S.W."/>
            <person name="Schatz M.C."/>
            <person name="Schlenke T."/>
            <person name="Schwartz R."/>
            <person name="Segarra C."/>
            <person name="Singh R.S."/>
            <person name="Sirot L."/>
            <person name="Sirota M."/>
            <person name="Sisneros N.B."/>
            <person name="Smith C.D."/>
            <person name="Smith T.F."/>
            <person name="Spieth J."/>
            <person name="Stage D.E."/>
            <person name="Stark A."/>
            <person name="Stephan W."/>
            <person name="Strausberg R.L."/>
            <person name="Strempel S."/>
            <person name="Sturgill D."/>
            <person name="Sutton G."/>
            <person name="Sutton G.G."/>
            <person name="Tao W."/>
            <person name="Teichmann S."/>
            <person name="Tobari Y.N."/>
            <person name="Tomimura Y."/>
            <person name="Tsolas J.M."/>
            <person name="Valente V.L."/>
            <person name="Venter E."/>
            <person name="Venter J.C."/>
            <person name="Vicario S."/>
            <person name="Vieira F.G."/>
            <person name="Vilella A.J."/>
            <person name="Villasante A."/>
            <person name="Walenz B."/>
            <person name="Wang J."/>
            <person name="Wasserman M."/>
            <person name="Watts T."/>
            <person name="Wilson D."/>
            <person name="Wilson R.K."/>
            <person name="Wing R.A."/>
            <person name="Wolfner M.F."/>
            <person name="Wong A."/>
            <person name="Wong G.K."/>
            <person name="Wu C.I."/>
            <person name="Wu G."/>
            <person name="Yamamoto D."/>
            <person name="Yang H.P."/>
            <person name="Yang S.P."/>
            <person name="Yorke J.A."/>
            <person name="Yoshida K."/>
            <person name="Zdobnov E."/>
            <person name="Zhang P."/>
            <person name="Zhang Y."/>
            <person name="Zimin A.V."/>
            <person name="Baldwin J."/>
            <person name="Abdouelleil A."/>
            <person name="Abdulkadir J."/>
            <person name="Abebe A."/>
            <person name="Abera B."/>
            <person name="Abreu J."/>
            <person name="Acer S.C."/>
            <person name="Aftuck L."/>
            <person name="Alexander A."/>
            <person name="An P."/>
            <person name="Anderson E."/>
            <person name="Anderson S."/>
            <person name="Arachi H."/>
            <person name="Azer M."/>
            <person name="Bachantsang P."/>
            <person name="Barry A."/>
            <person name="Bayul T."/>
            <person name="Berlin A."/>
            <person name="Bessette D."/>
            <person name="Bloom T."/>
            <person name="Blye J."/>
            <person name="Boguslavskiy L."/>
            <person name="Bonnet C."/>
            <person name="Boukhgalter B."/>
            <person name="Bourzgui I."/>
            <person name="Brown A."/>
            <person name="Cahill P."/>
            <person name="Channer S."/>
            <person name="Cheshatsang Y."/>
            <person name="Chuda L."/>
            <person name="Citroen M."/>
            <person name="Collymore A."/>
            <person name="Cooke P."/>
            <person name="Costello M."/>
            <person name="D'Aco K."/>
            <person name="Daza R."/>
            <person name="De Haan G."/>
            <person name="DeGray S."/>
            <person name="DeMaso C."/>
            <person name="Dhargay N."/>
            <person name="Dooley K."/>
            <person name="Dooley E."/>
            <person name="Doricent M."/>
            <person name="Dorje P."/>
            <person name="Dorjee K."/>
            <person name="Dupes A."/>
            <person name="Elong R."/>
            <person name="Falk J."/>
            <person name="Farina A."/>
            <person name="Faro S."/>
            <person name="Ferguson D."/>
            <person name="Fisher S."/>
            <person name="Foley C.D."/>
            <person name="Franke A."/>
            <person name="Friedrich D."/>
            <person name="Gadbois L."/>
            <person name="Gearin G."/>
            <person name="Gearin C.R."/>
            <person name="Giannoukos G."/>
            <person name="Goode T."/>
            <person name="Graham J."/>
            <person name="Grandbois E."/>
            <person name="Grewal S."/>
            <person name="Gyaltsen K."/>
            <person name="Hafez N."/>
            <person name="Hagos B."/>
            <person name="Hall J."/>
            <person name="Henson C."/>
            <person name="Hollinger A."/>
            <person name="Honan T."/>
            <person name="Huard M.D."/>
            <person name="Hughes L."/>
            <person name="Hurhula B."/>
            <person name="Husby M.E."/>
            <person name="Kamat A."/>
            <person name="Kanga B."/>
            <person name="Kashin S."/>
            <person name="Khazanovich D."/>
            <person name="Kisner P."/>
            <person name="Lance K."/>
            <person name="Lara M."/>
            <person name="Lee W."/>
            <person name="Lennon N."/>
            <person name="Letendre F."/>
            <person name="LeVine R."/>
            <person name="Lipovsky A."/>
            <person name="Liu X."/>
            <person name="Liu J."/>
            <person name="Liu S."/>
            <person name="Lokyitsang T."/>
            <person name="Lokyitsang Y."/>
            <person name="Lubonja R."/>
            <person name="Lui A."/>
            <person name="MacDonald P."/>
            <person name="Magnisalis V."/>
            <person name="Maru K."/>
            <person name="Matthews C."/>
            <person name="McCusker W."/>
            <person name="McDonough S."/>
            <person name="Mehta T."/>
            <person name="Meldrim J."/>
            <person name="Meneus L."/>
            <person name="Mihai O."/>
            <person name="Mihalev A."/>
            <person name="Mihova T."/>
            <person name="Mittelman R."/>
            <person name="Mlenga V."/>
            <person name="Montmayeur A."/>
            <person name="Mulrain L."/>
            <person name="Navidi A."/>
            <person name="Naylor J."/>
            <person name="Negash T."/>
            <person name="Nguyen T."/>
            <person name="Nguyen N."/>
            <person name="Nicol R."/>
            <person name="Norbu C."/>
            <person name="Norbu N."/>
            <person name="Novod N."/>
            <person name="O'Neill B."/>
            <person name="Osman S."/>
            <person name="Markiewicz E."/>
            <person name="Oyono O.L."/>
            <person name="Patti C."/>
            <person name="Phunkhang P."/>
            <person name="Pierre F."/>
            <person name="Priest M."/>
            <person name="Raghuraman S."/>
            <person name="Rege F."/>
            <person name="Reyes R."/>
            <person name="Rise C."/>
            <person name="Rogov P."/>
            <person name="Ross K."/>
            <person name="Ryan E."/>
            <person name="Settipalli S."/>
            <person name="Shea T."/>
            <person name="Sherpa N."/>
            <person name="Shi L."/>
            <person name="Shih D."/>
            <person name="Sparrow T."/>
            <person name="Spaulding J."/>
            <person name="Stalker J."/>
            <person name="Stange-Thomann N."/>
            <person name="Stavropoulos S."/>
            <person name="Stone C."/>
            <person name="Strader C."/>
            <person name="Tesfaye S."/>
            <person name="Thomson T."/>
            <person name="Thoulutsang Y."/>
            <person name="Thoulutsang D."/>
            <person name="Topham K."/>
            <person name="Topping I."/>
            <person name="Tsamla T."/>
            <person name="Vassiliev H."/>
            <person name="Vo A."/>
            <person name="Wangchuk T."/>
            <person name="Wangdi T."/>
            <person name="Weiand M."/>
            <person name="Wilkinson J."/>
            <person name="Wilson A."/>
            <person name="Yadav S."/>
            <person name="Young G."/>
            <person name="Yu Q."/>
            <person name="Zembek L."/>
            <person name="Zhong D."/>
            <person name="Zimmer A."/>
            <person name="Zwirko Z."/>
            <person name="Jaffe D.B."/>
            <person name="Alvarez P."/>
            <person name="Brockman W."/>
            <person name="Butler J."/>
            <person name="Chin C."/>
            <person name="Gnerre S."/>
            <person name="Grabherr M."/>
            <person name="Kleber M."/>
            <person name="Mauceli E."/>
            <person name="MacCallum I."/>
        </authorList>
    </citation>
    <scope>NUCLEOTIDE SEQUENCE [LARGE SCALE GENOMIC DNA]</scope>
    <source>
        <strain evidence="2">Tucson 15081-1352.22</strain>
    </source>
</reference>
<dbReference type="InParanoid" id="A0A0Q9XFU5"/>
<dbReference type="KEGG" id="dmo:Dmoj_GI25837"/>
<sequence>MQLIKVTLDGCKFLGGGYKSKVINLFLKIVQEHAATKLICPLQANFNYTLSEWNLDENLIPAFIPDCDITAPIEVFIKRRKFLSLLFFAKIYRVD</sequence>
<dbReference type="PANTHER" id="PTHR20898">
    <property type="entry name" value="DAEDALUS ON 3-RELATED-RELATED"/>
    <property type="match status" value="1"/>
</dbReference>
<dbReference type="PANTHER" id="PTHR20898:SF0">
    <property type="entry name" value="DAEDALUS ON 3-RELATED"/>
    <property type="match status" value="1"/>
</dbReference>
<dbReference type="InterPro" id="IPR010512">
    <property type="entry name" value="DUF1091"/>
</dbReference>
<dbReference type="Pfam" id="PF06477">
    <property type="entry name" value="DUF1091"/>
    <property type="match status" value="1"/>
</dbReference>
<dbReference type="EMBL" id="CH933807">
    <property type="protein sequence ID" value="KRG03762.1"/>
    <property type="molecule type" value="Genomic_DNA"/>
</dbReference>